<dbReference type="Proteomes" id="UP001283361">
    <property type="component" value="Unassembled WGS sequence"/>
</dbReference>
<proteinExistence type="predicted"/>
<dbReference type="AlphaFoldDB" id="A0AAE1DSB2"/>
<protein>
    <submittedName>
        <fullName evidence="1">Uncharacterized protein</fullName>
    </submittedName>
</protein>
<gene>
    <name evidence="1" type="ORF">RRG08_051797</name>
</gene>
<evidence type="ECO:0000313" key="2">
    <source>
        <dbReference type="Proteomes" id="UP001283361"/>
    </source>
</evidence>
<organism evidence="1 2">
    <name type="scientific">Elysia crispata</name>
    <name type="common">lettuce slug</name>
    <dbReference type="NCBI Taxonomy" id="231223"/>
    <lineage>
        <taxon>Eukaryota</taxon>
        <taxon>Metazoa</taxon>
        <taxon>Spiralia</taxon>
        <taxon>Lophotrochozoa</taxon>
        <taxon>Mollusca</taxon>
        <taxon>Gastropoda</taxon>
        <taxon>Heterobranchia</taxon>
        <taxon>Euthyneura</taxon>
        <taxon>Panpulmonata</taxon>
        <taxon>Sacoglossa</taxon>
        <taxon>Placobranchoidea</taxon>
        <taxon>Plakobranchidae</taxon>
        <taxon>Elysia</taxon>
    </lineage>
</organism>
<evidence type="ECO:0000313" key="1">
    <source>
        <dbReference type="EMBL" id="KAK3779833.1"/>
    </source>
</evidence>
<reference evidence="1" key="1">
    <citation type="journal article" date="2023" name="G3 (Bethesda)">
        <title>A reference genome for the long-term kleptoplast-retaining sea slug Elysia crispata morphotype clarki.</title>
        <authorList>
            <person name="Eastman K.E."/>
            <person name="Pendleton A.L."/>
            <person name="Shaikh M.A."/>
            <person name="Suttiyut T."/>
            <person name="Ogas R."/>
            <person name="Tomko P."/>
            <person name="Gavelis G."/>
            <person name="Widhalm J.R."/>
            <person name="Wisecaver J.H."/>
        </authorList>
    </citation>
    <scope>NUCLEOTIDE SEQUENCE</scope>
    <source>
        <strain evidence="1">ECLA1</strain>
    </source>
</reference>
<dbReference type="EMBL" id="JAWDGP010002800">
    <property type="protein sequence ID" value="KAK3779833.1"/>
    <property type="molecule type" value="Genomic_DNA"/>
</dbReference>
<sequence length="104" mass="11191">MDRVVGINNIQSEAAARISIACRASHGPGSGINNIQSEGSARISIVDHHMDRVVGINNIQSEGSARISIVEHHMDRVVGILRYRGGLCTYLYRRASHGPGSGNQ</sequence>
<accession>A0AAE1DSB2</accession>
<keyword evidence="2" id="KW-1185">Reference proteome</keyword>
<comment type="caution">
    <text evidence="1">The sequence shown here is derived from an EMBL/GenBank/DDBJ whole genome shotgun (WGS) entry which is preliminary data.</text>
</comment>
<name>A0AAE1DSB2_9GAST</name>